<dbReference type="OrthoDB" id="72851at2759"/>
<dbReference type="Proteomes" id="UP000631181">
    <property type="component" value="Unassembled WGS sequence"/>
</dbReference>
<evidence type="ECO:0000256" key="5">
    <source>
        <dbReference type="ARBA" id="ARBA00022989"/>
    </source>
</evidence>
<dbReference type="PANTHER" id="PTHR43867">
    <property type="entry name" value="CELLULOSE SYNTHASE CATALYTIC SUBUNIT A [UDP-FORMING]"/>
    <property type="match status" value="1"/>
</dbReference>
<dbReference type="Gene3D" id="3.90.550.10">
    <property type="entry name" value="Spore Coat Polysaccharide Biosynthesis Protein SpsA, Chain A"/>
    <property type="match status" value="1"/>
</dbReference>
<evidence type="ECO:0000256" key="6">
    <source>
        <dbReference type="ARBA" id="ARBA00023136"/>
    </source>
</evidence>
<evidence type="ECO:0000313" key="10">
    <source>
        <dbReference type="EMBL" id="KAF7714100.1"/>
    </source>
</evidence>
<dbReference type="GO" id="GO:0016020">
    <property type="term" value="C:membrane"/>
    <property type="evidence" value="ECO:0007669"/>
    <property type="project" value="UniProtKB-SubCell"/>
</dbReference>
<keyword evidence="5 8" id="KW-1133">Transmembrane helix</keyword>
<dbReference type="EC" id="2.4.1.12" evidence="10"/>
<keyword evidence="11" id="KW-1185">Reference proteome</keyword>
<evidence type="ECO:0000256" key="7">
    <source>
        <dbReference type="SAM" id="MobiDB-lite"/>
    </source>
</evidence>
<dbReference type="InterPro" id="IPR050321">
    <property type="entry name" value="Glycosyltr_2/OpgH_subfam"/>
</dbReference>
<feature type="transmembrane region" description="Helical" evidence="8">
    <location>
        <begin position="533"/>
        <end position="552"/>
    </location>
</feature>
<organism evidence="10 11">
    <name type="scientific">Penicillium ucsense</name>
    <dbReference type="NCBI Taxonomy" id="2839758"/>
    <lineage>
        <taxon>Eukaryota</taxon>
        <taxon>Fungi</taxon>
        <taxon>Dikarya</taxon>
        <taxon>Ascomycota</taxon>
        <taxon>Pezizomycotina</taxon>
        <taxon>Eurotiomycetes</taxon>
        <taxon>Eurotiomycetidae</taxon>
        <taxon>Eurotiales</taxon>
        <taxon>Aspergillaceae</taxon>
        <taxon>Penicillium</taxon>
    </lineage>
</organism>
<feature type="region of interest" description="Disordered" evidence="7">
    <location>
        <begin position="564"/>
        <end position="584"/>
    </location>
</feature>
<keyword evidence="3 10" id="KW-0808">Transferase</keyword>
<proteinExistence type="predicted"/>
<sequence length="614" mass="68844">MAADLIYDIRDLPDSSQASRGQKYRAHLYHVARLAIWTSNVYLTIRGLAVLLGPHQWQTWMMFLVEAIFIHLSRKDQNLVIAAFRVNREGRRRRLRLQGNEALPRVDVLLPCCGEDVDVIMATVRAACALDYPSSCFRVLVLDDGGSATLKEAVSQVQTEWSHVSYHSRGRQSGMVFAKSGNLNYALTELQRRSPPEFCAVLDADSVPTPDFLRATLPHLLQCDEAALISTRQYFSNLPTGDPLSQTRSHFYTCQNAALDMLGRAIDAGSGAVFRRSAVVHVGLYPTFSFSEDWQLSQILHGMGWRTFQVQEPLQFGLIPDSLTGHCAQRSRWNIGHAQQMPAMLSPEYKHYPTSLRWSIALNGLGIIAGEILCFLGFLAVPLLFVSRDLVPRNYPSLARTQIVMSAFQVLMMWVFEYLQAAQNNFQSAPFAHLENKWLAGSTILAVLKFYLVSAKPKGSSFVTGSVLNSWNRRASSAWKKMQVDLWKNGVWYNICLLSVTIWTVLTAIRPILSGIGDISPMKLLTSIAFPPLLHVCYLTLAVNWVPVAYVFNPPRYPVDEAAVSEKSEKAAPHPHEAAKDEISSDVKWPMAEKIGKEILQLGTRLEIQEQPKL</sequence>
<dbReference type="GO" id="GO:0016760">
    <property type="term" value="F:cellulose synthase (UDP-forming) activity"/>
    <property type="evidence" value="ECO:0007669"/>
    <property type="project" value="UniProtKB-EC"/>
</dbReference>
<name>A0A8J8WG95_9EURO</name>
<evidence type="ECO:0000256" key="8">
    <source>
        <dbReference type="SAM" id="Phobius"/>
    </source>
</evidence>
<gene>
    <name evidence="10" type="ORF">PECM_008850</name>
</gene>
<dbReference type="Pfam" id="PF13632">
    <property type="entry name" value="Glyco_trans_2_3"/>
    <property type="match status" value="1"/>
</dbReference>
<feature type="transmembrane region" description="Helical" evidence="8">
    <location>
        <begin position="360"/>
        <end position="386"/>
    </location>
</feature>
<comment type="caution">
    <text evidence="10">The sequence shown here is derived from an EMBL/GenBank/DDBJ whole genome shotgun (WGS) entry which is preliminary data.</text>
</comment>
<comment type="subcellular location">
    <subcellularLocation>
        <location evidence="1">Membrane</location>
        <topology evidence="1">Multi-pass membrane protein</topology>
    </subcellularLocation>
</comment>
<protein>
    <submittedName>
        <fullName evidence="10">Cellulose synthase (UDP-forming)</fullName>
        <ecNumber evidence="10">2.4.1.12</ecNumber>
    </submittedName>
</protein>
<keyword evidence="4 8" id="KW-0812">Transmembrane</keyword>
<feature type="transmembrane region" description="Helical" evidence="8">
    <location>
        <begin position="491"/>
        <end position="513"/>
    </location>
</feature>
<feature type="domain" description="Glycosyltransferase 2-like" evidence="9">
    <location>
        <begin position="201"/>
        <end position="372"/>
    </location>
</feature>
<evidence type="ECO:0000256" key="2">
    <source>
        <dbReference type="ARBA" id="ARBA00022676"/>
    </source>
</evidence>
<dbReference type="SUPFAM" id="SSF53448">
    <property type="entry name" value="Nucleotide-diphospho-sugar transferases"/>
    <property type="match status" value="1"/>
</dbReference>
<accession>A0A8J8WG95</accession>
<dbReference type="CDD" id="cd06421">
    <property type="entry name" value="CESA_CelA_like"/>
    <property type="match status" value="1"/>
</dbReference>
<evidence type="ECO:0000313" key="11">
    <source>
        <dbReference type="Proteomes" id="UP000631181"/>
    </source>
</evidence>
<dbReference type="EMBL" id="WIWV01000096">
    <property type="protein sequence ID" value="KAF7714100.1"/>
    <property type="molecule type" value="Genomic_DNA"/>
</dbReference>
<dbReference type="InterPro" id="IPR001173">
    <property type="entry name" value="Glyco_trans_2-like"/>
</dbReference>
<evidence type="ECO:0000256" key="4">
    <source>
        <dbReference type="ARBA" id="ARBA00022692"/>
    </source>
</evidence>
<reference evidence="10" key="1">
    <citation type="journal article" date="2020" name="Front. Microbiol.">
        <title>Gene regulatory networks of Penicillium echinulatum 2HH and Penicillium oxalicum 114-2 inferred by a computational biology approach.</title>
        <authorList>
            <person name="Lenz A.R."/>
            <person name="Galan-Vasquez E."/>
            <person name="Balbinot E."/>
            <person name="De Abreu F.P."/>
            <person name="De Oliveira N.S."/>
            <person name="Da Rosa L.O."/>
            <person name="De Avila E Silva S."/>
            <person name="Camassola M."/>
            <person name="Dillon A.J.P."/>
            <person name="Perez-Rueda E."/>
        </authorList>
    </citation>
    <scope>NUCLEOTIDE SEQUENCE</scope>
    <source>
        <strain evidence="10">S1M29</strain>
    </source>
</reference>
<dbReference type="InterPro" id="IPR029044">
    <property type="entry name" value="Nucleotide-diphossugar_trans"/>
</dbReference>
<evidence type="ECO:0000256" key="1">
    <source>
        <dbReference type="ARBA" id="ARBA00004141"/>
    </source>
</evidence>
<keyword evidence="6 8" id="KW-0472">Membrane</keyword>
<evidence type="ECO:0000256" key="3">
    <source>
        <dbReference type="ARBA" id="ARBA00022679"/>
    </source>
</evidence>
<dbReference type="AlphaFoldDB" id="A0A8J8WG95"/>
<keyword evidence="2 10" id="KW-0328">Glycosyltransferase</keyword>
<dbReference type="PANTHER" id="PTHR43867:SF7">
    <property type="entry name" value="CELLULOSE SYNTHASE (EUROFUNG)"/>
    <property type="match status" value="1"/>
</dbReference>
<evidence type="ECO:0000259" key="9">
    <source>
        <dbReference type="Pfam" id="PF13632"/>
    </source>
</evidence>